<proteinExistence type="predicted"/>
<evidence type="ECO:0000313" key="1">
    <source>
        <dbReference type="Ensembl" id="ENSAZOP00000013405.1"/>
    </source>
</evidence>
<reference evidence="1" key="1">
    <citation type="submission" date="2025-08" db="UniProtKB">
        <authorList>
            <consortium name="Ensembl"/>
        </authorList>
    </citation>
    <scope>IDENTIFICATION</scope>
</reference>
<sequence>MDNSGTGYLGILDRRDYTIHPVWDKPGDKQGLICIDSGQIQAEKNKLFLLLSSFAYTTNNMPYGGCGCCGGNNYSVCCYSSRKCCKTPCCYPSQCCCPMTCCMPMQTCCYTMNNGGCCGGSGGGCCGN</sequence>
<dbReference type="Proteomes" id="UP000694549">
    <property type="component" value="Unplaced"/>
</dbReference>
<evidence type="ECO:0000313" key="2">
    <source>
        <dbReference type="Proteomes" id="UP000694549"/>
    </source>
</evidence>
<reference evidence="1" key="2">
    <citation type="submission" date="2025-09" db="UniProtKB">
        <authorList>
            <consortium name="Ensembl"/>
        </authorList>
    </citation>
    <scope>IDENTIFICATION</scope>
</reference>
<protein>
    <submittedName>
        <fullName evidence="1">Uncharacterized protein</fullName>
    </submittedName>
</protein>
<accession>A0A8B9UUG8</accession>
<dbReference type="AlphaFoldDB" id="A0A8B9UUG8"/>
<name>A0A8B9UUG8_9AVES</name>
<dbReference type="Ensembl" id="ENSAZOT00000014410.1">
    <property type="protein sequence ID" value="ENSAZOP00000013405.1"/>
    <property type="gene ID" value="ENSAZOG00000008655.1"/>
</dbReference>
<keyword evidence="2" id="KW-1185">Reference proteome</keyword>
<organism evidence="1 2">
    <name type="scientific">Anas zonorhyncha</name>
    <name type="common">Eastern spot-billed duck</name>
    <dbReference type="NCBI Taxonomy" id="75864"/>
    <lineage>
        <taxon>Eukaryota</taxon>
        <taxon>Metazoa</taxon>
        <taxon>Chordata</taxon>
        <taxon>Craniata</taxon>
        <taxon>Vertebrata</taxon>
        <taxon>Euteleostomi</taxon>
        <taxon>Archelosauria</taxon>
        <taxon>Archosauria</taxon>
        <taxon>Dinosauria</taxon>
        <taxon>Saurischia</taxon>
        <taxon>Theropoda</taxon>
        <taxon>Coelurosauria</taxon>
        <taxon>Aves</taxon>
        <taxon>Neognathae</taxon>
        <taxon>Galloanserae</taxon>
        <taxon>Anseriformes</taxon>
        <taxon>Anatidae</taxon>
        <taxon>Anatinae</taxon>
        <taxon>Anas</taxon>
    </lineage>
</organism>